<dbReference type="InterPro" id="IPR002121">
    <property type="entry name" value="HRDC_dom"/>
</dbReference>
<dbReference type="FunFam" id="3.40.50.300:FF:001975">
    <property type="entry name" value="ATP-dependent DNA helicase"/>
    <property type="match status" value="1"/>
</dbReference>
<feature type="compositionally biased region" description="Polar residues" evidence="13">
    <location>
        <begin position="458"/>
        <end position="472"/>
    </location>
</feature>
<feature type="compositionally biased region" description="Basic and acidic residues" evidence="13">
    <location>
        <begin position="1351"/>
        <end position="1361"/>
    </location>
</feature>
<dbReference type="GO" id="GO:0005524">
    <property type="term" value="F:ATP binding"/>
    <property type="evidence" value="ECO:0007669"/>
    <property type="project" value="UniProtKB-KW"/>
</dbReference>
<evidence type="ECO:0000256" key="6">
    <source>
        <dbReference type="ARBA" id="ARBA00022806"/>
    </source>
</evidence>
<feature type="compositionally biased region" description="Polar residues" evidence="13">
    <location>
        <begin position="297"/>
        <end position="309"/>
    </location>
</feature>
<dbReference type="InterPro" id="IPR011545">
    <property type="entry name" value="DEAD/DEAH_box_helicase_dom"/>
</dbReference>
<dbReference type="VEuPathDB" id="AmoebaDB:NF0110500"/>
<evidence type="ECO:0000256" key="9">
    <source>
        <dbReference type="ARBA" id="ARBA00023235"/>
    </source>
</evidence>
<dbReference type="SMART" id="SM00341">
    <property type="entry name" value="HRDC"/>
    <property type="match status" value="1"/>
</dbReference>
<keyword evidence="10" id="KW-0539">Nucleus</keyword>
<dbReference type="VEuPathDB" id="AmoebaDB:NfTy_050760"/>
<dbReference type="SMART" id="SM00490">
    <property type="entry name" value="HELICc"/>
    <property type="match status" value="1"/>
</dbReference>
<dbReference type="GO" id="GO:0005694">
    <property type="term" value="C:chromosome"/>
    <property type="evidence" value="ECO:0007669"/>
    <property type="project" value="TreeGrafter"/>
</dbReference>
<feature type="domain" description="Helicase C-terminal" evidence="16">
    <location>
        <begin position="853"/>
        <end position="1021"/>
    </location>
</feature>
<dbReference type="RefSeq" id="XP_044564458.1">
    <property type="nucleotide sequence ID" value="XM_044712889.1"/>
</dbReference>
<sequence>MNNNLDKYLSELKAKSSSSSSNNATSSTITTTSNSFTFKSKSATSISNQPLPTKSSRINVNKTFGATTRSNQHTNNNDDTPSDILSAYGSILNNNRQNHTNNVPSVSTKKRKYDEYNEEDGHVESPSSPIEEKPSSFITAATLLNNNKLSNNMENSNNATSSMHPSVRIKPKDNGSVVTTAVNSKSNNIVSMNSNKSRKLWKDKDEEIAELDELISSTNGIKQQTSINEIVINDEIILDEEDDPILTPPDFAQSSNTTIASNSNVTNKTIDSHDPILDEDILGDDLILDEEGESHPYQANDTHEPSTQLNSSNNKNINSNNRSTKKFTLPSKSSSNSGNSISSEPQTTTINNQSSSKSKSILPKSSTKVEAPQTPKPILPIAKSSSTVQNSKSEAELLENYDKLSRELVALLTDCLDYAESFDPNSEILMDFMSQKTQLELLRQNLSGSLLNISSATNSNNNGFATPSTPAFSSSRTVTPSTYTSSSSSISRPQATSTNNYASSNKNTSSSNNYSRNNTYEPNNNDMQDEDYSHYSNFDSSPTSIRVDDEDVVFTGSQKSNSTFTTSASNNYAVNVDEDDGFGAVIPFDSNNDNYSSRYNSGSSSSASYSYSSSSSSRLIRSQPQSGHASTSHDSSYYANENFEWSRELKSTLKEIFGINSFRHLQLEAINATLSGRDVFIIMPTGGGKSLCYQLPAIIGSVGVTIVISPLLSLIQDQVMSLINLDIPAVFLTGEQDSETTKQIYRELASSNPSFRLLYVTPEKISASTSFVNILRKLYDRGLFKRVVVDEAHCVSNWGHDFRPDYRKLGVFKDEFPDVPLIALTATATSRVQEDIIHQLNIKNCVSLKGSFNRTNLYYEVRKKASLEKTAKEISDFINEKYPNQSGIVYCLSKKDCEKMAEELTNLGHNVGVYNSDVAAADKQDVHEKWSRDELKIIVATIAFGMGINKPDVRFVIHHSLPKSIEDYYQESGRAGRDGLESHCILFYSYADKARQQKFLEGEKASKNGYENINKIVAYCENDCECRRVVQLRHFGESFDPAQCKGMCDNCRNETPVEKKDYTKEAASFLKLVKDIGPFKATMSHIVGVWRGSKASKIKSLQHDKLDGHGAGKDLNKNVAETLVSKLICDGYLLEKVHINEQYGGSYTQLGVSPSSERIIQGRVKFELLVRSKSKKTKGSLEKMLSKGSASSSSKDNSNTKKKKEFESMLSAALQDKRSELAKQKGVRPYNILASRILSELSSKQPLDIESMAAISGMGKNIMANYGLIFLELIRSMRAKELGDCQPLTDAERKEFSEKYKTSTAKLNIKTAASSSKTIQQKEDTDHELDLDLDLDDLEDITDQVGGNTNHNDRKDERNDVDILTTEEWESLDDLIEQEFEHPPPPPPTTNTPKNQPKYRFKNI</sequence>
<keyword evidence="8" id="KW-0238">DNA-binding</keyword>
<dbReference type="GO" id="GO:0006260">
    <property type="term" value="P:DNA replication"/>
    <property type="evidence" value="ECO:0007669"/>
    <property type="project" value="InterPro"/>
</dbReference>
<evidence type="ECO:0000259" key="14">
    <source>
        <dbReference type="PROSITE" id="PS50967"/>
    </source>
</evidence>
<dbReference type="PROSITE" id="PS50967">
    <property type="entry name" value="HRDC"/>
    <property type="match status" value="1"/>
</dbReference>
<dbReference type="GeneID" id="68108116"/>
<dbReference type="FunFam" id="3.40.50.300:FF:000537">
    <property type="entry name" value="Bloom syndrome RecQ-like helicase"/>
    <property type="match status" value="1"/>
</dbReference>
<dbReference type="SUPFAM" id="SSF47819">
    <property type="entry name" value="HRDC-like"/>
    <property type="match status" value="1"/>
</dbReference>
<evidence type="ECO:0000256" key="5">
    <source>
        <dbReference type="ARBA" id="ARBA00022801"/>
    </source>
</evidence>
<dbReference type="PROSITE" id="PS51192">
    <property type="entry name" value="HELICASE_ATP_BIND_1"/>
    <property type="match status" value="1"/>
</dbReference>
<dbReference type="CDD" id="cd18794">
    <property type="entry name" value="SF2_C_RecQ"/>
    <property type="match status" value="1"/>
</dbReference>
<dbReference type="InterPro" id="IPR032284">
    <property type="entry name" value="RecQ_Zn-bd"/>
</dbReference>
<keyword evidence="6" id="KW-0347">Helicase</keyword>
<keyword evidence="4" id="KW-0547">Nucleotide-binding</keyword>
<comment type="subcellular location">
    <subcellularLocation>
        <location evidence="2">Nucleus</location>
    </subcellularLocation>
</comment>
<dbReference type="Proteomes" id="UP000444721">
    <property type="component" value="Unassembled WGS sequence"/>
</dbReference>
<organism evidence="17 18">
    <name type="scientific">Naegleria fowleri</name>
    <name type="common">Brain eating amoeba</name>
    <dbReference type="NCBI Taxonomy" id="5763"/>
    <lineage>
        <taxon>Eukaryota</taxon>
        <taxon>Discoba</taxon>
        <taxon>Heterolobosea</taxon>
        <taxon>Tetramitia</taxon>
        <taxon>Eutetramitia</taxon>
        <taxon>Vahlkampfiidae</taxon>
        <taxon>Naegleria</taxon>
    </lineage>
</organism>
<evidence type="ECO:0000256" key="2">
    <source>
        <dbReference type="ARBA" id="ARBA00004123"/>
    </source>
</evidence>
<dbReference type="OMA" id="ANENFEW"/>
<feature type="region of interest" description="Disordered" evidence="13">
    <location>
        <begin position="458"/>
        <end position="544"/>
    </location>
</feature>
<dbReference type="SMART" id="SM00487">
    <property type="entry name" value="DEXDc"/>
    <property type="match status" value="1"/>
</dbReference>
<dbReference type="InterPro" id="IPR010997">
    <property type="entry name" value="HRDC-like_sf"/>
</dbReference>
<feature type="compositionally biased region" description="Low complexity" evidence="13">
    <location>
        <begin position="15"/>
        <end position="47"/>
    </location>
</feature>
<dbReference type="InterPro" id="IPR027417">
    <property type="entry name" value="P-loop_NTPase"/>
</dbReference>
<feature type="domain" description="Helicase ATP-binding" evidence="15">
    <location>
        <begin position="670"/>
        <end position="846"/>
    </location>
</feature>
<dbReference type="PANTHER" id="PTHR13710:SF153">
    <property type="entry name" value="RECQ-LIKE DNA HELICASE BLM"/>
    <property type="match status" value="1"/>
</dbReference>
<comment type="caution">
    <text evidence="17">The sequence shown here is derived from an EMBL/GenBank/DDBJ whole genome shotgun (WGS) entry which is preliminary data.</text>
</comment>
<gene>
    <name evidence="17" type="ORF">FDP41_000898</name>
</gene>
<feature type="compositionally biased region" description="Low complexity" evidence="13">
    <location>
        <begin position="1186"/>
        <end position="1197"/>
    </location>
</feature>
<evidence type="ECO:0000256" key="13">
    <source>
        <dbReference type="SAM" id="MobiDB-lite"/>
    </source>
</evidence>
<dbReference type="InterPro" id="IPR036388">
    <property type="entry name" value="WH-like_DNA-bd_sf"/>
</dbReference>
<dbReference type="Pfam" id="PF00271">
    <property type="entry name" value="Helicase_C"/>
    <property type="match status" value="1"/>
</dbReference>
<dbReference type="EC" id="5.6.2.4" evidence="12"/>
<feature type="region of interest" description="Disordered" evidence="13">
    <location>
        <begin position="65"/>
        <end position="84"/>
    </location>
</feature>
<feature type="compositionally biased region" description="Polar residues" evidence="13">
    <location>
        <begin position="65"/>
        <end position="79"/>
    </location>
</feature>
<evidence type="ECO:0000313" key="18">
    <source>
        <dbReference type="Proteomes" id="UP000444721"/>
    </source>
</evidence>
<protein>
    <recommendedName>
        <fullName evidence="12">DNA 3'-5' helicase</fullName>
        <ecNumber evidence="12">5.6.2.4</ecNumber>
    </recommendedName>
</protein>
<evidence type="ECO:0000256" key="12">
    <source>
        <dbReference type="ARBA" id="ARBA00034808"/>
    </source>
</evidence>
<feature type="compositionally biased region" description="Polar residues" evidence="13">
    <location>
        <begin position="534"/>
        <end position="544"/>
    </location>
</feature>
<dbReference type="GO" id="GO:0009378">
    <property type="term" value="F:four-way junction helicase activity"/>
    <property type="evidence" value="ECO:0007669"/>
    <property type="project" value="TreeGrafter"/>
</dbReference>
<dbReference type="SUPFAM" id="SSF52540">
    <property type="entry name" value="P-loop containing nucleoside triphosphate hydrolases"/>
    <property type="match status" value="1"/>
</dbReference>
<name>A0A6A5C2K8_NAEFO</name>
<dbReference type="VEuPathDB" id="AmoebaDB:FDP41_000898"/>
<dbReference type="Pfam" id="PF00270">
    <property type="entry name" value="DEAD"/>
    <property type="match status" value="1"/>
</dbReference>
<dbReference type="GO" id="GO:0003677">
    <property type="term" value="F:DNA binding"/>
    <property type="evidence" value="ECO:0007669"/>
    <property type="project" value="UniProtKB-KW"/>
</dbReference>
<evidence type="ECO:0000256" key="3">
    <source>
        <dbReference type="ARBA" id="ARBA00005446"/>
    </source>
</evidence>
<dbReference type="InterPro" id="IPR004589">
    <property type="entry name" value="DNA_helicase_ATP-dep_RecQ"/>
</dbReference>
<feature type="region of interest" description="Disordered" evidence="13">
    <location>
        <begin position="243"/>
        <end position="276"/>
    </location>
</feature>
<dbReference type="GO" id="GO:0005634">
    <property type="term" value="C:nucleus"/>
    <property type="evidence" value="ECO:0007669"/>
    <property type="project" value="UniProtKB-SubCell"/>
</dbReference>
<comment type="cofactor">
    <cofactor evidence="1">
        <name>Zn(2+)</name>
        <dbReference type="ChEBI" id="CHEBI:29105"/>
    </cofactor>
</comment>
<keyword evidence="18" id="KW-1185">Reference proteome</keyword>
<evidence type="ECO:0000256" key="10">
    <source>
        <dbReference type="ARBA" id="ARBA00023242"/>
    </source>
</evidence>
<keyword evidence="9" id="KW-0413">Isomerase</keyword>
<comment type="similarity">
    <text evidence="3">Belongs to the helicase family. RecQ subfamily.</text>
</comment>
<dbReference type="InterPro" id="IPR018982">
    <property type="entry name" value="RQC_domain"/>
</dbReference>
<dbReference type="GO" id="GO:0016787">
    <property type="term" value="F:hydrolase activity"/>
    <property type="evidence" value="ECO:0007669"/>
    <property type="project" value="UniProtKB-KW"/>
</dbReference>
<feature type="compositionally biased region" description="Low complexity" evidence="13">
    <location>
        <begin position="473"/>
        <end position="520"/>
    </location>
</feature>
<evidence type="ECO:0000256" key="4">
    <source>
        <dbReference type="ARBA" id="ARBA00022741"/>
    </source>
</evidence>
<dbReference type="GO" id="GO:0000724">
    <property type="term" value="P:double-strand break repair via homologous recombination"/>
    <property type="evidence" value="ECO:0007669"/>
    <property type="project" value="TreeGrafter"/>
</dbReference>
<feature type="region of interest" description="Disordered" evidence="13">
    <location>
        <begin position="1179"/>
        <end position="1204"/>
    </location>
</feature>
<dbReference type="Gene3D" id="3.40.50.300">
    <property type="entry name" value="P-loop containing nucleotide triphosphate hydrolases"/>
    <property type="match status" value="2"/>
</dbReference>
<feature type="compositionally biased region" description="Acidic residues" evidence="13">
    <location>
        <begin position="1365"/>
        <end position="1378"/>
    </location>
</feature>
<dbReference type="InterPro" id="IPR014001">
    <property type="entry name" value="Helicase_ATP-bd"/>
</dbReference>
<dbReference type="InterPro" id="IPR001650">
    <property type="entry name" value="Helicase_C-like"/>
</dbReference>
<dbReference type="Gene3D" id="1.10.150.80">
    <property type="entry name" value="HRDC domain"/>
    <property type="match status" value="1"/>
</dbReference>
<feature type="domain" description="HRDC" evidence="14">
    <location>
        <begin position="1204"/>
        <end position="1284"/>
    </location>
</feature>
<comment type="catalytic activity">
    <reaction evidence="11">
        <text>Couples ATP hydrolysis with the unwinding of duplex DNA by translocating in the 3'-5' direction.</text>
        <dbReference type="EC" id="5.6.2.4"/>
    </reaction>
</comment>
<dbReference type="Pfam" id="PF16124">
    <property type="entry name" value="RecQ_Zn_bind"/>
    <property type="match status" value="1"/>
</dbReference>
<evidence type="ECO:0000256" key="1">
    <source>
        <dbReference type="ARBA" id="ARBA00001947"/>
    </source>
</evidence>
<proteinExistence type="inferred from homology"/>
<keyword evidence="7" id="KW-0067">ATP-binding</keyword>
<dbReference type="EMBL" id="VFQX01000022">
    <property type="protein sequence ID" value="KAF0979745.1"/>
    <property type="molecule type" value="Genomic_DNA"/>
</dbReference>
<dbReference type="InterPro" id="IPR044876">
    <property type="entry name" value="HRDC_dom_sf"/>
</dbReference>
<feature type="region of interest" description="Disordered" evidence="13">
    <location>
        <begin position="295"/>
        <end position="389"/>
    </location>
</feature>
<dbReference type="PROSITE" id="PS51194">
    <property type="entry name" value="HELICASE_CTER"/>
    <property type="match status" value="1"/>
</dbReference>
<feature type="compositionally biased region" description="Polar residues" evidence="13">
    <location>
        <begin position="48"/>
        <end position="59"/>
    </location>
</feature>
<feature type="compositionally biased region" description="Polar residues" evidence="13">
    <location>
        <begin position="252"/>
        <end position="269"/>
    </location>
</feature>
<feature type="compositionally biased region" description="Low complexity" evidence="13">
    <location>
        <begin position="310"/>
        <end position="322"/>
    </location>
</feature>
<reference evidence="17 18" key="1">
    <citation type="journal article" date="2019" name="Sci. Rep.">
        <title>Nanopore sequencing improves the draft genome of the human pathogenic amoeba Naegleria fowleri.</title>
        <authorList>
            <person name="Liechti N."/>
            <person name="Schurch N."/>
            <person name="Bruggmann R."/>
            <person name="Wittwer M."/>
        </authorList>
    </citation>
    <scope>NUCLEOTIDE SEQUENCE [LARGE SCALE GENOMIC DNA]</scope>
    <source>
        <strain evidence="17 18">ATCC 30894</strain>
    </source>
</reference>
<dbReference type="OrthoDB" id="10261556at2759"/>
<dbReference type="NCBIfam" id="TIGR00614">
    <property type="entry name" value="recQ_fam"/>
    <property type="match status" value="1"/>
</dbReference>
<accession>A0A6A5C2K8</accession>
<evidence type="ECO:0000313" key="17">
    <source>
        <dbReference type="EMBL" id="KAF0979745.1"/>
    </source>
</evidence>
<dbReference type="Pfam" id="PF09382">
    <property type="entry name" value="RQC"/>
    <property type="match status" value="1"/>
</dbReference>
<dbReference type="InterPro" id="IPR036390">
    <property type="entry name" value="WH_DNA-bd_sf"/>
</dbReference>
<evidence type="ECO:0000256" key="11">
    <source>
        <dbReference type="ARBA" id="ARBA00034617"/>
    </source>
</evidence>
<feature type="region of interest" description="Disordered" evidence="13">
    <location>
        <begin position="1"/>
        <end position="59"/>
    </location>
</feature>
<dbReference type="CDD" id="cd17920">
    <property type="entry name" value="DEXHc_RecQ"/>
    <property type="match status" value="1"/>
</dbReference>
<dbReference type="GO" id="GO:0005737">
    <property type="term" value="C:cytoplasm"/>
    <property type="evidence" value="ECO:0007669"/>
    <property type="project" value="TreeGrafter"/>
</dbReference>
<dbReference type="Gene3D" id="1.10.10.10">
    <property type="entry name" value="Winged helix-like DNA-binding domain superfamily/Winged helix DNA-binding domain"/>
    <property type="match status" value="1"/>
</dbReference>
<dbReference type="SUPFAM" id="SSF46785">
    <property type="entry name" value="Winged helix' DNA-binding domain"/>
    <property type="match status" value="1"/>
</dbReference>
<evidence type="ECO:0000256" key="7">
    <source>
        <dbReference type="ARBA" id="ARBA00022840"/>
    </source>
</evidence>
<keyword evidence="5" id="KW-0378">Hydrolase</keyword>
<dbReference type="Pfam" id="PF00570">
    <property type="entry name" value="HRDC"/>
    <property type="match status" value="1"/>
</dbReference>
<evidence type="ECO:0000259" key="15">
    <source>
        <dbReference type="PROSITE" id="PS51192"/>
    </source>
</evidence>
<feature type="region of interest" description="Disordered" evidence="13">
    <location>
        <begin position="1342"/>
        <end position="1404"/>
    </location>
</feature>
<dbReference type="PANTHER" id="PTHR13710">
    <property type="entry name" value="DNA HELICASE RECQ FAMILY MEMBER"/>
    <property type="match status" value="1"/>
</dbReference>
<dbReference type="GO" id="GO:0043138">
    <property type="term" value="F:3'-5' DNA helicase activity"/>
    <property type="evidence" value="ECO:0007669"/>
    <property type="project" value="UniProtKB-EC"/>
</dbReference>
<dbReference type="SMART" id="SM00956">
    <property type="entry name" value="RQC"/>
    <property type="match status" value="1"/>
</dbReference>
<evidence type="ECO:0000256" key="8">
    <source>
        <dbReference type="ARBA" id="ARBA00023125"/>
    </source>
</evidence>
<evidence type="ECO:0000259" key="16">
    <source>
        <dbReference type="PROSITE" id="PS51194"/>
    </source>
</evidence>
<feature type="compositionally biased region" description="Low complexity" evidence="13">
    <location>
        <begin position="331"/>
        <end position="368"/>
    </location>
</feature>